<organism evidence="2 4">
    <name type="scientific">Dracunculus medinensis</name>
    <name type="common">Guinea worm</name>
    <dbReference type="NCBI Taxonomy" id="318479"/>
    <lineage>
        <taxon>Eukaryota</taxon>
        <taxon>Metazoa</taxon>
        <taxon>Ecdysozoa</taxon>
        <taxon>Nematoda</taxon>
        <taxon>Chromadorea</taxon>
        <taxon>Rhabditida</taxon>
        <taxon>Spirurina</taxon>
        <taxon>Dracunculoidea</taxon>
        <taxon>Dracunculidae</taxon>
        <taxon>Dracunculus</taxon>
    </lineage>
</organism>
<evidence type="ECO:0000313" key="1">
    <source>
        <dbReference type="EMBL" id="VDN56920.1"/>
    </source>
</evidence>
<reference evidence="4" key="1">
    <citation type="submission" date="2017-02" db="UniProtKB">
        <authorList>
            <consortium name="WormBaseParasite"/>
        </authorList>
    </citation>
    <scope>IDENTIFICATION</scope>
</reference>
<evidence type="ECO:0000313" key="3">
    <source>
        <dbReference type="Proteomes" id="UP000274756"/>
    </source>
</evidence>
<gene>
    <name evidence="1" type="ORF">DME_LOCUS6893</name>
</gene>
<dbReference type="Proteomes" id="UP000038040">
    <property type="component" value="Unplaced"/>
</dbReference>
<dbReference type="WBParaSite" id="DME_0000253301-mRNA-1">
    <property type="protein sequence ID" value="DME_0000253301-mRNA-1"/>
    <property type="gene ID" value="DME_0000253301"/>
</dbReference>
<name>A0A0N4U6I1_DRAME</name>
<sequence>MEIFLKQFAARSGYSSKPGIINSRKQNYNRENRRAQCFSVSDAFLPEMDSINALLHFATTLPTKTKITSLSVCNPFYANGFLYFIDRMNPKQAFVFKTFPDPERGLIASFQTRIARSGIFTKCLVKQATIDCSSGMPFVGDEVVWSNVQTFNNNAFFLIQDLKINTCVLWRIQLDSTITEENSKDYEVNEIHIDKGEPNDKRRHCTIIHISDSDTVSYSKYPHKNKNTSKSEFSNSLKWQKIQEFNVSMFKLFDNSALHFDTKENYAFVKGIKTDYNGKSIGHCFIAFLVQYKFENEIPSIA</sequence>
<dbReference type="EMBL" id="UYYG01001157">
    <property type="protein sequence ID" value="VDN56920.1"/>
    <property type="molecule type" value="Genomic_DNA"/>
</dbReference>
<evidence type="ECO:0000313" key="4">
    <source>
        <dbReference type="WBParaSite" id="DME_0000253301-mRNA-1"/>
    </source>
</evidence>
<dbReference type="Proteomes" id="UP000274756">
    <property type="component" value="Unassembled WGS sequence"/>
</dbReference>
<dbReference type="AlphaFoldDB" id="A0A0N4U6I1"/>
<accession>A0A0N4U6I1</accession>
<evidence type="ECO:0000313" key="2">
    <source>
        <dbReference type="Proteomes" id="UP000038040"/>
    </source>
</evidence>
<proteinExistence type="predicted"/>
<protein>
    <submittedName>
        <fullName evidence="4">Tub domain-containing protein</fullName>
    </submittedName>
</protein>
<reference evidence="1 3" key="2">
    <citation type="submission" date="2018-11" db="EMBL/GenBank/DDBJ databases">
        <authorList>
            <consortium name="Pathogen Informatics"/>
        </authorList>
    </citation>
    <scope>NUCLEOTIDE SEQUENCE [LARGE SCALE GENOMIC DNA]</scope>
</reference>
<keyword evidence="3" id="KW-1185">Reference proteome</keyword>